<dbReference type="Gene3D" id="3.20.20.10">
    <property type="entry name" value="Alanine racemase"/>
    <property type="match status" value="1"/>
</dbReference>
<dbReference type="UniPathway" id="UPA00535">
    <property type="reaction ID" value="UER00288"/>
</dbReference>
<dbReference type="PRINTS" id="PR01182">
    <property type="entry name" value="ORNDCRBXLASE"/>
</dbReference>
<reference evidence="10 11" key="1">
    <citation type="journal article" date="2014" name="Am. J. Bot.">
        <title>Genome assembly and annotation for red clover (Trifolium pratense; Fabaceae).</title>
        <authorList>
            <person name="Istvanek J."/>
            <person name="Jaros M."/>
            <person name="Krenek A."/>
            <person name="Repkova J."/>
        </authorList>
    </citation>
    <scope>NUCLEOTIDE SEQUENCE [LARGE SCALE GENOMIC DNA]</scope>
    <source>
        <strain evidence="11">cv. Tatra</strain>
        <tissue evidence="10">Young leaves</tissue>
    </source>
</reference>
<dbReference type="PRINTS" id="PR01179">
    <property type="entry name" value="ODADCRBXLASE"/>
</dbReference>
<comment type="catalytic activity">
    <reaction evidence="8">
        <text>L-ornithine + H(+) = putrescine + CO2</text>
        <dbReference type="Rhea" id="RHEA:22964"/>
        <dbReference type="ChEBI" id="CHEBI:15378"/>
        <dbReference type="ChEBI" id="CHEBI:16526"/>
        <dbReference type="ChEBI" id="CHEBI:46911"/>
        <dbReference type="ChEBI" id="CHEBI:326268"/>
        <dbReference type="EC" id="4.1.1.17"/>
    </reaction>
</comment>
<comment type="pathway">
    <text evidence="5">Amine and polyamine biosynthesis; putrescine biosynthesis via L-ornithine pathway; putrescine from L-ornithine: step 1/1.</text>
</comment>
<dbReference type="InterPro" id="IPR000183">
    <property type="entry name" value="Orn/DAP/Arg_de-COase"/>
</dbReference>
<dbReference type="InterPro" id="IPR022644">
    <property type="entry name" value="De-COase2_N"/>
</dbReference>
<evidence type="ECO:0000256" key="3">
    <source>
        <dbReference type="ARBA" id="ARBA00022898"/>
    </source>
</evidence>
<dbReference type="SUPFAM" id="SSF51419">
    <property type="entry name" value="PLP-binding barrel"/>
    <property type="match status" value="1"/>
</dbReference>
<evidence type="ECO:0000256" key="2">
    <source>
        <dbReference type="ARBA" id="ARBA00008872"/>
    </source>
</evidence>
<evidence type="ECO:0000313" key="11">
    <source>
        <dbReference type="Proteomes" id="UP000236291"/>
    </source>
</evidence>
<evidence type="ECO:0000256" key="8">
    <source>
        <dbReference type="ARBA" id="ARBA00049127"/>
    </source>
</evidence>
<dbReference type="GO" id="GO:0005737">
    <property type="term" value="C:cytoplasm"/>
    <property type="evidence" value="ECO:0007669"/>
    <property type="project" value="TreeGrafter"/>
</dbReference>
<dbReference type="EMBL" id="ASHM01074305">
    <property type="protein sequence ID" value="PNX56329.1"/>
    <property type="molecule type" value="Genomic_DNA"/>
</dbReference>
<evidence type="ECO:0000256" key="4">
    <source>
        <dbReference type="ARBA" id="ARBA00023239"/>
    </source>
</evidence>
<gene>
    <name evidence="10" type="ORF">L195_g049826</name>
</gene>
<dbReference type="STRING" id="57577.A0A2K3JQL2"/>
<organism evidence="10 11">
    <name type="scientific">Trifolium pratense</name>
    <name type="common">Red clover</name>
    <dbReference type="NCBI Taxonomy" id="57577"/>
    <lineage>
        <taxon>Eukaryota</taxon>
        <taxon>Viridiplantae</taxon>
        <taxon>Streptophyta</taxon>
        <taxon>Embryophyta</taxon>
        <taxon>Tracheophyta</taxon>
        <taxon>Spermatophyta</taxon>
        <taxon>Magnoliopsida</taxon>
        <taxon>eudicotyledons</taxon>
        <taxon>Gunneridae</taxon>
        <taxon>Pentapetalae</taxon>
        <taxon>rosids</taxon>
        <taxon>fabids</taxon>
        <taxon>Fabales</taxon>
        <taxon>Fabaceae</taxon>
        <taxon>Papilionoideae</taxon>
        <taxon>50 kb inversion clade</taxon>
        <taxon>NPAAA clade</taxon>
        <taxon>Hologalegina</taxon>
        <taxon>IRL clade</taxon>
        <taxon>Trifolieae</taxon>
        <taxon>Trifolium</taxon>
    </lineage>
</organism>
<dbReference type="GO" id="GO:0004586">
    <property type="term" value="F:ornithine decarboxylase activity"/>
    <property type="evidence" value="ECO:0007669"/>
    <property type="project" value="UniProtKB-EC"/>
</dbReference>
<accession>A0A2K3JQL2</accession>
<dbReference type="PANTHER" id="PTHR11482">
    <property type="entry name" value="ARGININE/DIAMINOPIMELATE/ORNITHINE DECARBOXYLASE"/>
    <property type="match status" value="1"/>
</dbReference>
<keyword evidence="3" id="KW-0663">Pyridoxal phosphate</keyword>
<dbReference type="PROSITE" id="PS00878">
    <property type="entry name" value="ODR_DC_2_1"/>
    <property type="match status" value="1"/>
</dbReference>
<dbReference type="InterPro" id="IPR022653">
    <property type="entry name" value="De-COase2_pyr-phos_BS"/>
</dbReference>
<protein>
    <recommendedName>
        <fullName evidence="6">ornithine decarboxylase</fullName>
        <ecNumber evidence="6">4.1.1.17</ecNumber>
    </recommendedName>
</protein>
<evidence type="ECO:0000256" key="7">
    <source>
        <dbReference type="ARBA" id="ARBA00046672"/>
    </source>
</evidence>
<feature type="non-terminal residue" evidence="10">
    <location>
        <position position="288"/>
    </location>
</feature>
<comment type="similarity">
    <text evidence="2">Belongs to the Orn/Lys/Arg decarboxylase class-II family.</text>
</comment>
<evidence type="ECO:0000313" key="10">
    <source>
        <dbReference type="EMBL" id="PNX56329.1"/>
    </source>
</evidence>
<dbReference type="InterPro" id="IPR029066">
    <property type="entry name" value="PLP-binding_barrel"/>
</dbReference>
<dbReference type="PANTHER" id="PTHR11482:SF6">
    <property type="entry name" value="ORNITHINE DECARBOXYLASE 1-RELATED"/>
    <property type="match status" value="1"/>
</dbReference>
<dbReference type="PROSITE" id="PS00879">
    <property type="entry name" value="ODR_DC_2_2"/>
    <property type="match status" value="1"/>
</dbReference>
<name>A0A2K3JQL2_TRIPR</name>
<proteinExistence type="inferred from homology"/>
<comment type="subunit">
    <text evidence="7">Homodimer. Only the dimer is catalytically active, as the active sites are constructed of residues from both monomers.</text>
</comment>
<dbReference type="AlphaFoldDB" id="A0A2K3JQL2"/>
<keyword evidence="4" id="KW-0456">Lyase</keyword>
<comment type="cofactor">
    <cofactor evidence="1">
        <name>pyridoxal 5'-phosphate</name>
        <dbReference type="ChEBI" id="CHEBI:597326"/>
    </cofactor>
</comment>
<feature type="domain" description="Orn/DAP/Arg decarboxylase 2 N-terminal" evidence="9">
    <location>
        <begin position="62"/>
        <end position="288"/>
    </location>
</feature>
<dbReference type="InterPro" id="IPR022657">
    <property type="entry name" value="De-COase2_CS"/>
</dbReference>
<comment type="caution">
    <text evidence="10">The sequence shown here is derived from an EMBL/GenBank/DDBJ whole genome shotgun (WGS) entry which is preliminary data.</text>
</comment>
<evidence type="ECO:0000256" key="6">
    <source>
        <dbReference type="ARBA" id="ARBA00034138"/>
    </source>
</evidence>
<dbReference type="Proteomes" id="UP000236291">
    <property type="component" value="Unassembled WGS sequence"/>
</dbReference>
<evidence type="ECO:0000256" key="1">
    <source>
        <dbReference type="ARBA" id="ARBA00001933"/>
    </source>
</evidence>
<sequence length="288" mass="30858">MPTLVAEESQITNIFSASGFKGKKLVTTLSSEATISDIIQSIIKTKPSEIDSPFSVLDLRVVIDLMNKWTMNLPTVKPFYAVKCNPNISLLGALASLGANFDCASPVEIESVLSLGVSPDRIIYANPCKSESHIKYAASVGVNVTTFDSVGEVEKIKMWHPNCELVLRIKPEEDSGARFSLGLKFGALRNEVPELLKAADDAGLKVIGASFHIGSAGANTQAYRGAILLAKTVFETASNLGMPKMKILNIGGGFTPGSKFDEASLNINEAIKSYFENEEDLVVIGEPG</sequence>
<reference evidence="10 11" key="2">
    <citation type="journal article" date="2017" name="Front. Plant Sci.">
        <title>Gene Classification and Mining of Molecular Markers Useful in Red Clover (Trifolium pratense) Breeding.</title>
        <authorList>
            <person name="Istvanek J."/>
            <person name="Dluhosova J."/>
            <person name="Dluhos P."/>
            <person name="Patkova L."/>
            <person name="Nedelnik J."/>
            <person name="Repkova J."/>
        </authorList>
    </citation>
    <scope>NUCLEOTIDE SEQUENCE [LARGE SCALE GENOMIC DNA]</scope>
    <source>
        <strain evidence="11">cv. Tatra</strain>
        <tissue evidence="10">Young leaves</tissue>
    </source>
</reference>
<evidence type="ECO:0000256" key="5">
    <source>
        <dbReference type="ARBA" id="ARBA00034115"/>
    </source>
</evidence>
<evidence type="ECO:0000259" key="9">
    <source>
        <dbReference type="Pfam" id="PF02784"/>
    </source>
</evidence>
<dbReference type="Pfam" id="PF02784">
    <property type="entry name" value="Orn_Arg_deC_N"/>
    <property type="match status" value="1"/>
</dbReference>
<dbReference type="FunFam" id="3.20.20.10:FF:000005">
    <property type="entry name" value="Ornithine decarboxylase"/>
    <property type="match status" value="1"/>
</dbReference>
<dbReference type="GO" id="GO:0033387">
    <property type="term" value="P:putrescine biosynthetic process from arginine, via ornithine"/>
    <property type="evidence" value="ECO:0007669"/>
    <property type="project" value="UniProtKB-UniPathway"/>
</dbReference>
<dbReference type="InterPro" id="IPR002433">
    <property type="entry name" value="Orn_de-COase"/>
</dbReference>
<dbReference type="EC" id="4.1.1.17" evidence="6"/>